<keyword evidence="2" id="KW-1185">Reference proteome</keyword>
<evidence type="ECO:0000313" key="1">
    <source>
        <dbReference type="EMBL" id="EFA79301.1"/>
    </source>
</evidence>
<dbReference type="SUPFAM" id="SSF52047">
    <property type="entry name" value="RNI-like"/>
    <property type="match status" value="1"/>
</dbReference>
<dbReference type="AlphaFoldDB" id="D3BGR7"/>
<accession>D3BGR7</accession>
<sequence length="568" mass="67091">MKSELLESSKKIKIQCQSSLLFVEDEEYDYHHLIRDTCVFSVYPSTSTNNSITLVIDASVIDKCITTATNKEKAKQTLELIEQLWSRYRIHIKCSLRCLQTSVLEFIQRMNKPIDIETCGVTGHILVDVIDRFPEFTATNLEELIDNPGEYDLLNNRHLKRLDCSSEYQITKELSIRSTYSLTSFHYELYNRVENVDCEVRFLKQCPHLSKFKLYMSYEIVCIESLVEFISESKTLKNVVFLHDFDDSIVSAFMMNSNLRKLRFSNPRQHTKSNWKINKQLPTIINTTLRSLDFTVRLSSIDIDDYQIYIEPTKYFVNLQTLKLAMLTINSHDQWLQSLGSHTTVQYLSISHVHMLRCPSDYHSSNVFKQILTDSTTLRRLSLHDNFFESFNDLDHFIHLVHESKSLEILHINSKKYDYLISNLKQFEYISSNRYTGRVLKHYILIEKISKKMKIYLFFLMLFLIGMVICQSDDDNEVCGPVSLTIKPEDKKYYNVNLKGKMCYKHFYFKFYQSDMEYFELYNPWINREMNVDSILIVTNNTKLKLIKNMVFIKDTDGLYEIFIVPRH</sequence>
<name>D3BGR7_HETP5</name>
<comment type="caution">
    <text evidence="1">The sequence shown here is derived from an EMBL/GenBank/DDBJ whole genome shotgun (WGS) entry which is preliminary data.</text>
</comment>
<dbReference type="InParanoid" id="D3BGR7"/>
<reference evidence="1 2" key="1">
    <citation type="journal article" date="2011" name="Genome Res.">
        <title>Phylogeny-wide analysis of social amoeba genomes highlights ancient origins for complex intercellular communication.</title>
        <authorList>
            <person name="Heidel A.J."/>
            <person name="Lawal H.M."/>
            <person name="Felder M."/>
            <person name="Schilde C."/>
            <person name="Helps N.R."/>
            <person name="Tunggal B."/>
            <person name="Rivero F."/>
            <person name="John U."/>
            <person name="Schleicher M."/>
            <person name="Eichinger L."/>
            <person name="Platzer M."/>
            <person name="Noegel A.A."/>
            <person name="Schaap P."/>
            <person name="Gloeckner G."/>
        </authorList>
    </citation>
    <scope>NUCLEOTIDE SEQUENCE [LARGE SCALE GENOMIC DNA]</scope>
    <source>
        <strain evidence="2">ATCC 26659 / Pp 5 / PN500</strain>
    </source>
</reference>
<dbReference type="Proteomes" id="UP000001396">
    <property type="component" value="Unassembled WGS sequence"/>
</dbReference>
<dbReference type="InterPro" id="IPR032675">
    <property type="entry name" value="LRR_dom_sf"/>
</dbReference>
<proteinExistence type="predicted"/>
<protein>
    <submittedName>
        <fullName evidence="1">Uncharacterized protein</fullName>
    </submittedName>
</protein>
<gene>
    <name evidence="1" type="ORF">PPL_07719</name>
</gene>
<dbReference type="RefSeq" id="XP_020431422.1">
    <property type="nucleotide sequence ID" value="XM_020578553.1"/>
</dbReference>
<dbReference type="EMBL" id="ADBJ01000035">
    <property type="protein sequence ID" value="EFA79301.1"/>
    <property type="molecule type" value="Genomic_DNA"/>
</dbReference>
<dbReference type="GeneID" id="31363200"/>
<organism evidence="1 2">
    <name type="scientific">Heterostelium pallidum (strain ATCC 26659 / Pp 5 / PN500)</name>
    <name type="common">Cellular slime mold</name>
    <name type="synonym">Polysphondylium pallidum</name>
    <dbReference type="NCBI Taxonomy" id="670386"/>
    <lineage>
        <taxon>Eukaryota</taxon>
        <taxon>Amoebozoa</taxon>
        <taxon>Evosea</taxon>
        <taxon>Eumycetozoa</taxon>
        <taxon>Dictyostelia</taxon>
        <taxon>Acytosteliales</taxon>
        <taxon>Acytosteliaceae</taxon>
        <taxon>Heterostelium</taxon>
    </lineage>
</organism>
<evidence type="ECO:0000313" key="2">
    <source>
        <dbReference type="Proteomes" id="UP000001396"/>
    </source>
</evidence>
<dbReference type="Gene3D" id="3.80.10.10">
    <property type="entry name" value="Ribonuclease Inhibitor"/>
    <property type="match status" value="1"/>
</dbReference>